<dbReference type="EC" id="3.2.1.4" evidence="9"/>
<feature type="chain" id="PRO_5043097356" description="Endoglucanase" evidence="9">
    <location>
        <begin position="18"/>
        <end position="472"/>
    </location>
</feature>
<dbReference type="EMBL" id="JANEYG010000034">
    <property type="protein sequence ID" value="KAJ8917405.1"/>
    <property type="molecule type" value="Genomic_DNA"/>
</dbReference>
<organism evidence="11 12">
    <name type="scientific">Exocentrus adspersus</name>
    <dbReference type="NCBI Taxonomy" id="1586481"/>
    <lineage>
        <taxon>Eukaryota</taxon>
        <taxon>Metazoa</taxon>
        <taxon>Ecdysozoa</taxon>
        <taxon>Arthropoda</taxon>
        <taxon>Hexapoda</taxon>
        <taxon>Insecta</taxon>
        <taxon>Pterygota</taxon>
        <taxon>Neoptera</taxon>
        <taxon>Endopterygota</taxon>
        <taxon>Coleoptera</taxon>
        <taxon>Polyphaga</taxon>
        <taxon>Cucujiformia</taxon>
        <taxon>Chrysomeloidea</taxon>
        <taxon>Cerambycidae</taxon>
        <taxon>Lamiinae</taxon>
        <taxon>Acanthocinini</taxon>
        <taxon>Exocentrus</taxon>
    </lineage>
</organism>
<comment type="caution">
    <text evidence="11">The sequence shown here is derived from an EMBL/GenBank/DDBJ whole genome shotgun (WGS) entry which is preliminary data.</text>
</comment>
<evidence type="ECO:0000256" key="5">
    <source>
        <dbReference type="ARBA" id="ARBA00023277"/>
    </source>
</evidence>
<dbReference type="Proteomes" id="UP001159042">
    <property type="component" value="Unassembled WGS sequence"/>
</dbReference>
<evidence type="ECO:0000259" key="10">
    <source>
        <dbReference type="Pfam" id="PF00759"/>
    </source>
</evidence>
<evidence type="ECO:0000256" key="9">
    <source>
        <dbReference type="RuleBase" id="RU361166"/>
    </source>
</evidence>
<evidence type="ECO:0000256" key="8">
    <source>
        <dbReference type="PROSITE-ProRule" id="PRU10060"/>
    </source>
</evidence>
<dbReference type="InterPro" id="IPR033126">
    <property type="entry name" value="Glyco_hydro_9_Asp/Glu_AS"/>
</dbReference>
<evidence type="ECO:0000256" key="6">
    <source>
        <dbReference type="ARBA" id="ARBA00023295"/>
    </source>
</evidence>
<evidence type="ECO:0000313" key="12">
    <source>
        <dbReference type="Proteomes" id="UP001159042"/>
    </source>
</evidence>
<protein>
    <recommendedName>
        <fullName evidence="9">Endoglucanase</fullName>
        <ecNumber evidence="9">3.2.1.4</ecNumber>
    </recommendedName>
</protein>
<evidence type="ECO:0000256" key="1">
    <source>
        <dbReference type="ARBA" id="ARBA00000966"/>
    </source>
</evidence>
<keyword evidence="7 8" id="KW-0624">Polysaccharide degradation</keyword>
<name>A0AAV8VU27_9CUCU</name>
<dbReference type="AlphaFoldDB" id="A0AAV8VU27"/>
<keyword evidence="3 8" id="KW-0378">Hydrolase</keyword>
<comment type="catalytic activity">
    <reaction evidence="1 9">
        <text>Endohydrolysis of (1-&gt;4)-beta-D-glucosidic linkages in cellulose, lichenin and cereal beta-D-glucans.</text>
        <dbReference type="EC" id="3.2.1.4"/>
    </reaction>
</comment>
<proteinExistence type="inferred from homology"/>
<evidence type="ECO:0000313" key="11">
    <source>
        <dbReference type="EMBL" id="KAJ8917405.1"/>
    </source>
</evidence>
<feature type="active site" evidence="8">
    <location>
        <position position="441"/>
    </location>
</feature>
<evidence type="ECO:0000256" key="3">
    <source>
        <dbReference type="ARBA" id="ARBA00022801"/>
    </source>
</evidence>
<evidence type="ECO:0000256" key="7">
    <source>
        <dbReference type="ARBA" id="ARBA00023326"/>
    </source>
</evidence>
<gene>
    <name evidence="11" type="ORF">NQ315_002429</name>
</gene>
<dbReference type="Pfam" id="PF00759">
    <property type="entry name" value="Glyco_hydro_9"/>
    <property type="match status" value="1"/>
</dbReference>
<dbReference type="GO" id="GO:0008810">
    <property type="term" value="F:cellulase activity"/>
    <property type="evidence" value="ECO:0007669"/>
    <property type="project" value="UniProtKB-EC"/>
</dbReference>
<keyword evidence="6 8" id="KW-0326">Glycosidase</keyword>
<dbReference type="PANTHER" id="PTHR22298">
    <property type="entry name" value="ENDO-1,4-BETA-GLUCANASE"/>
    <property type="match status" value="1"/>
</dbReference>
<dbReference type="SUPFAM" id="SSF48208">
    <property type="entry name" value="Six-hairpin glycosidases"/>
    <property type="match status" value="1"/>
</dbReference>
<dbReference type="GO" id="GO:0030245">
    <property type="term" value="P:cellulose catabolic process"/>
    <property type="evidence" value="ECO:0007669"/>
    <property type="project" value="UniProtKB-KW"/>
</dbReference>
<dbReference type="InterPro" id="IPR012341">
    <property type="entry name" value="6hp_glycosidase-like_sf"/>
</dbReference>
<keyword evidence="4 9" id="KW-0136">Cellulose degradation</keyword>
<dbReference type="Gene3D" id="1.50.10.10">
    <property type="match status" value="1"/>
</dbReference>
<keyword evidence="9" id="KW-0732">Signal</keyword>
<accession>A0AAV8VU27</accession>
<keyword evidence="5 8" id="KW-0119">Carbohydrate metabolism</keyword>
<feature type="active site" evidence="8">
    <location>
        <position position="432"/>
    </location>
</feature>
<evidence type="ECO:0000256" key="2">
    <source>
        <dbReference type="ARBA" id="ARBA00007072"/>
    </source>
</evidence>
<feature type="domain" description="Glycoside hydrolase family 9" evidence="10">
    <location>
        <begin position="27"/>
        <end position="453"/>
    </location>
</feature>
<dbReference type="InterPro" id="IPR001701">
    <property type="entry name" value="Glyco_hydro_9"/>
</dbReference>
<feature type="signal peptide" evidence="9">
    <location>
        <begin position="1"/>
        <end position="17"/>
    </location>
</feature>
<dbReference type="InterPro" id="IPR008928">
    <property type="entry name" value="6-hairpin_glycosidase_sf"/>
</dbReference>
<dbReference type="PROSITE" id="PS00698">
    <property type="entry name" value="GH9_3"/>
    <property type="match status" value="1"/>
</dbReference>
<evidence type="ECO:0000256" key="4">
    <source>
        <dbReference type="ARBA" id="ARBA00023001"/>
    </source>
</evidence>
<reference evidence="11 12" key="1">
    <citation type="journal article" date="2023" name="Insect Mol. Biol.">
        <title>Genome sequencing provides insights into the evolution of gene families encoding plant cell wall-degrading enzymes in longhorned beetles.</title>
        <authorList>
            <person name="Shin N.R."/>
            <person name="Okamura Y."/>
            <person name="Kirsch R."/>
            <person name="Pauchet Y."/>
        </authorList>
    </citation>
    <scope>NUCLEOTIDE SEQUENCE [LARGE SCALE GENOMIC DNA]</scope>
    <source>
        <strain evidence="11">EAD_L_NR</strain>
    </source>
</reference>
<sequence length="472" mass="53331">MSRIVIIASLLLTNVQCFYKQELKADYKEVLKLSLLFYEAQRSGKLPSTNRIPWRGDSALEDRGVNGEDLTGGYYDGSDFVKFSFTMAFATTILSWGVIKYKDAYEVAGQYAEVLNAIKWSTDYFIKCHVSQYELYGQVGNFSLDHTFWGRPEEMNMTRPAYKIDKEHPGSDLAGEASALFASASIVFQDVNESYSKELLRHAVELYNFANDYRGLYQDVIPGAKQYYDGCNCRSTSYGDELTWAAAWLYKATQNPIYLEDSQRYYKEFNISGEEASSFFYNKKIAGIQVLLAESTVSSKYLNAAKQFCDNSIDKQIRTPKGLVYIDKFGTLSHAANVAFLCLAAADLPDMSPGKYIDFAKEQIDYILGAKGRSYVVGYGYNFPKRPYHSASSCPDRPAPCGWDQYYSELPNPQILYGALVSGPDQNDDYEDKREEFLYNEVTVDYNAGFQSTLAGLIHHRKDVDGIEAVIV</sequence>
<keyword evidence="12" id="KW-1185">Reference proteome</keyword>
<comment type="similarity">
    <text evidence="2 8 9">Belongs to the glycosyl hydrolase 9 (cellulase E) family.</text>
</comment>